<reference evidence="3" key="1">
    <citation type="journal article" date="2019" name="Int. J. Syst. Evol. Microbiol.">
        <title>The Global Catalogue of Microorganisms (GCM) 10K type strain sequencing project: providing services to taxonomists for standard genome sequencing and annotation.</title>
        <authorList>
            <consortium name="The Broad Institute Genomics Platform"/>
            <consortium name="The Broad Institute Genome Sequencing Center for Infectious Disease"/>
            <person name="Wu L."/>
            <person name="Ma J."/>
        </authorList>
    </citation>
    <scope>NUCLEOTIDE SEQUENCE [LARGE SCALE GENOMIC DNA]</scope>
    <source>
        <strain evidence="3">CGMCC 4.7304</strain>
    </source>
</reference>
<gene>
    <name evidence="2" type="ORF">ACFP1Z_00220</name>
</gene>
<evidence type="ECO:0000313" key="3">
    <source>
        <dbReference type="Proteomes" id="UP001596083"/>
    </source>
</evidence>
<protein>
    <submittedName>
        <fullName evidence="2">Uncharacterized protein</fullName>
    </submittedName>
</protein>
<accession>A0ABW0YRX7</accession>
<evidence type="ECO:0000256" key="1">
    <source>
        <dbReference type="SAM" id="Phobius"/>
    </source>
</evidence>
<organism evidence="2 3">
    <name type="scientific">Streptomyces gamaensis</name>
    <dbReference type="NCBI Taxonomy" id="1763542"/>
    <lineage>
        <taxon>Bacteria</taxon>
        <taxon>Bacillati</taxon>
        <taxon>Actinomycetota</taxon>
        <taxon>Actinomycetes</taxon>
        <taxon>Kitasatosporales</taxon>
        <taxon>Streptomycetaceae</taxon>
        <taxon>Streptomyces</taxon>
    </lineage>
</organism>
<dbReference type="RefSeq" id="WP_390313575.1">
    <property type="nucleotide sequence ID" value="NZ_JBHSPB010000001.1"/>
</dbReference>
<feature type="transmembrane region" description="Helical" evidence="1">
    <location>
        <begin position="20"/>
        <end position="39"/>
    </location>
</feature>
<name>A0ABW0YRX7_9ACTN</name>
<keyword evidence="3" id="KW-1185">Reference proteome</keyword>
<evidence type="ECO:0000313" key="2">
    <source>
        <dbReference type="EMBL" id="MFC5718607.1"/>
    </source>
</evidence>
<dbReference type="EMBL" id="JBHSPB010000001">
    <property type="protein sequence ID" value="MFC5718607.1"/>
    <property type="molecule type" value="Genomic_DNA"/>
</dbReference>
<proteinExistence type="predicted"/>
<keyword evidence="1" id="KW-0472">Membrane</keyword>
<dbReference type="Proteomes" id="UP001596083">
    <property type="component" value="Unassembled WGS sequence"/>
</dbReference>
<feature type="transmembrane region" description="Helical" evidence="1">
    <location>
        <begin position="166"/>
        <end position="184"/>
    </location>
</feature>
<keyword evidence="1" id="KW-0812">Transmembrane</keyword>
<keyword evidence="1" id="KW-1133">Transmembrane helix</keyword>
<feature type="transmembrane region" description="Helical" evidence="1">
    <location>
        <begin position="72"/>
        <end position="93"/>
    </location>
</feature>
<comment type="caution">
    <text evidence="2">The sequence shown here is derived from an EMBL/GenBank/DDBJ whole genome shotgun (WGS) entry which is preliminary data.</text>
</comment>
<feature type="transmembrane region" description="Helical" evidence="1">
    <location>
        <begin position="139"/>
        <end position="154"/>
    </location>
</feature>
<sequence length="287" mass="30762">MSLSGHGSTAGSSPVAAARLLNTLVTQGSFVAALMYYLGAIWSMAYYGYFHVDAFALGLGFAEFVIHSLGLITTPVVVTGALAVLLFGSRGTLTRRAALLPPRAAAQVTRAANALARLHGWLVIAGIVMVLAWRDVQPYGWLAPVAIAAGILLGRRRTPTSPGTAAPGRAVPLLAAGLFLLWAATLHAHDLGVADARHTAGALVHRTAVVVFSVDRLSLTGPPAVTVQDLGDDVRFRYRYTGLRLLIERDGHYYVLPLGWRAAESSTYVLRENDRMRVELMPGTWRP</sequence>
<feature type="transmembrane region" description="Helical" evidence="1">
    <location>
        <begin position="114"/>
        <end position="133"/>
    </location>
</feature>